<dbReference type="Proteomes" id="UP001056756">
    <property type="component" value="Chromosome"/>
</dbReference>
<feature type="signal peptide" evidence="1">
    <location>
        <begin position="1"/>
        <end position="24"/>
    </location>
</feature>
<dbReference type="EMBL" id="CP097899">
    <property type="protein sequence ID" value="URN95366.1"/>
    <property type="molecule type" value="Genomic_DNA"/>
</dbReference>
<name>A0A9J6ZGU1_9BACL</name>
<reference evidence="2" key="1">
    <citation type="submission" date="2022-05" db="EMBL/GenBank/DDBJ databases">
        <title>Novel bacterial taxa in a minimal lignocellulolytic consortium and its capacity to transform plastics disclosed by genome-resolved metagenomics.</title>
        <authorList>
            <person name="Rodriguez C.A.D."/>
            <person name="Diaz-Garcia L."/>
            <person name="Herrera K."/>
            <person name="Tarazona N.A."/>
            <person name="Sproer C."/>
            <person name="Overmann J."/>
            <person name="Jimenez D.J."/>
        </authorList>
    </citation>
    <scope>NUCLEOTIDE SEQUENCE</scope>
    <source>
        <strain evidence="2">MAG5</strain>
    </source>
</reference>
<evidence type="ECO:0008006" key="4">
    <source>
        <dbReference type="Google" id="ProtNLM"/>
    </source>
</evidence>
<gene>
    <name evidence="2" type="ORF">NAG76_03645</name>
</gene>
<protein>
    <recommendedName>
        <fullName evidence="4">VCBS repeat-containing protein</fullName>
    </recommendedName>
</protein>
<organism evidence="2 3">
    <name type="scientific">Candidatus Pristimantibacillus lignocellulolyticus</name>
    <dbReference type="NCBI Taxonomy" id="2994561"/>
    <lineage>
        <taxon>Bacteria</taxon>
        <taxon>Bacillati</taxon>
        <taxon>Bacillota</taxon>
        <taxon>Bacilli</taxon>
        <taxon>Bacillales</taxon>
        <taxon>Paenibacillaceae</taxon>
        <taxon>Candidatus Pristimantibacillus</taxon>
    </lineage>
</organism>
<keyword evidence="1" id="KW-0732">Signal</keyword>
<sequence length="290" mass="32888">MKSLSFQWKIVFVALMMVTNVLLSASCSVQSKELDIEQSIDQSNWKSAELSNLQTSTNSNSYEETSNIDQPIEYIGLEFTNPVAKIDGENIYMYITETGEYMIQINDESYTYSWTGMTPRGIVPSMILQDFDGDGQAELAVILYVGSGTGISVSELHMLEINQVGDVQQIYEYTYQPEQYISQLQEIASMKLYEQNSHLRGELTFVENRYEVDLQDIQISEYGTINNTLLWGNIVEFSVEGQQLIGTFGVAVGAEKIVSPIYIGELKTTISYQDGEFTMSQFEFEEFENK</sequence>
<proteinExistence type="predicted"/>
<accession>A0A9J6ZGU1</accession>
<dbReference type="PROSITE" id="PS51257">
    <property type="entry name" value="PROKAR_LIPOPROTEIN"/>
    <property type="match status" value="1"/>
</dbReference>
<dbReference type="AlphaFoldDB" id="A0A9J6ZGU1"/>
<dbReference type="KEGG" id="plig:NAG76_03645"/>
<evidence type="ECO:0000313" key="2">
    <source>
        <dbReference type="EMBL" id="URN95366.1"/>
    </source>
</evidence>
<feature type="chain" id="PRO_5039918795" description="VCBS repeat-containing protein" evidence="1">
    <location>
        <begin position="25"/>
        <end position="290"/>
    </location>
</feature>
<evidence type="ECO:0000256" key="1">
    <source>
        <dbReference type="SAM" id="SignalP"/>
    </source>
</evidence>
<evidence type="ECO:0000313" key="3">
    <source>
        <dbReference type="Proteomes" id="UP001056756"/>
    </source>
</evidence>